<dbReference type="InterPro" id="IPR050490">
    <property type="entry name" value="Bact_solute-bd_prot1"/>
</dbReference>
<name>A0A5C4VNP0_9ACTN</name>
<keyword evidence="2" id="KW-1185">Reference proteome</keyword>
<dbReference type="Proteomes" id="UP000312512">
    <property type="component" value="Unassembled WGS sequence"/>
</dbReference>
<dbReference type="EMBL" id="VDLX02000019">
    <property type="protein sequence ID" value="KAB8189574.1"/>
    <property type="molecule type" value="Genomic_DNA"/>
</dbReference>
<dbReference type="AlphaFoldDB" id="A0A5C4VNP0"/>
<protein>
    <submittedName>
        <fullName evidence="1">Extracellular solute-binding protein</fullName>
    </submittedName>
</protein>
<dbReference type="Pfam" id="PF01547">
    <property type="entry name" value="SBP_bac_1"/>
    <property type="match status" value="1"/>
</dbReference>
<dbReference type="PANTHER" id="PTHR43649">
    <property type="entry name" value="ARABINOSE-BINDING PROTEIN-RELATED"/>
    <property type="match status" value="1"/>
</dbReference>
<organism evidence="1 2">
    <name type="scientific">Nonomuraea phyllanthi</name>
    <dbReference type="NCBI Taxonomy" id="2219224"/>
    <lineage>
        <taxon>Bacteria</taxon>
        <taxon>Bacillati</taxon>
        <taxon>Actinomycetota</taxon>
        <taxon>Actinomycetes</taxon>
        <taxon>Streptosporangiales</taxon>
        <taxon>Streptosporangiaceae</taxon>
        <taxon>Nonomuraea</taxon>
    </lineage>
</organism>
<dbReference type="InterPro" id="IPR006311">
    <property type="entry name" value="TAT_signal"/>
</dbReference>
<dbReference type="SUPFAM" id="SSF53850">
    <property type="entry name" value="Periplasmic binding protein-like II"/>
    <property type="match status" value="1"/>
</dbReference>
<reference evidence="1 2" key="1">
    <citation type="submission" date="2019-10" db="EMBL/GenBank/DDBJ databases">
        <title>Nonomuraea sp. nov., isolated from Phyllanthus amarus.</title>
        <authorList>
            <person name="Klykleung N."/>
            <person name="Tanasupawat S."/>
        </authorList>
    </citation>
    <scope>NUCLEOTIDE SEQUENCE [LARGE SCALE GENOMIC DNA]</scope>
    <source>
        <strain evidence="1 2">PA1-10</strain>
    </source>
</reference>
<dbReference type="OrthoDB" id="2513152at2"/>
<dbReference type="InterPro" id="IPR006059">
    <property type="entry name" value="SBP"/>
</dbReference>
<gene>
    <name evidence="1" type="ORF">FH608_038955</name>
</gene>
<dbReference type="PANTHER" id="PTHR43649:SF12">
    <property type="entry name" value="DIACETYLCHITOBIOSE BINDING PROTEIN DASA"/>
    <property type="match status" value="1"/>
</dbReference>
<accession>A0A5C4VNP0</accession>
<comment type="caution">
    <text evidence="1">The sequence shown here is derived from an EMBL/GenBank/DDBJ whole genome shotgun (WGS) entry which is preliminary data.</text>
</comment>
<proteinExistence type="predicted"/>
<dbReference type="PROSITE" id="PS51318">
    <property type="entry name" value="TAT"/>
    <property type="match status" value="1"/>
</dbReference>
<evidence type="ECO:0000313" key="2">
    <source>
        <dbReference type="Proteomes" id="UP000312512"/>
    </source>
</evidence>
<dbReference type="Gene3D" id="3.40.190.10">
    <property type="entry name" value="Periplasmic binding protein-like II"/>
    <property type="match status" value="2"/>
</dbReference>
<sequence length="565" mass="60919">MSSFKYPRAGGGIPMMSRRAAFGLGLGAVAGAALTGCGSGGAPSSGAKKAAVPPPTYVAPPVYPGAVVPDVLGVPTAYPSVPKKLAKTVTETPGRGGVVRHFHLTWGPPATPLADNPWWQGLNERLGVEVKVTEVSAGNYDAKFATMLAGGDLPEVVQLAGGRYGEIFSAGCLKAIKQGAFADLSEILSGDKVMEYPNLANVRTEQWQACTINGGLWGVPIDIPVEHLEYRYRKDWAEKLGFPKPPADADETAELLVAMTKGNPEGSKKTWGLTAFPGMALELAYAMFGVPNNWKYEGGTLTHATETPQFEAAIAWLAKLWKSGGMHPDALALGTQTDRYRGFVVQGQVGMAVDSAANFHFPTSQYGKVVAKLDGAFAAFIPPGHDGSSKATFRKTAGVFGINAISAQAAKDKDRLAELLRLFNWRRGPVGSEEWYYQRWGADGEYFTRGADGEPVAVEGTNLDADRGAIAYGLTPQTWVFPTAKECVETNSQMVRQSVASPVERFRSDTLSARGAQLDQLFVTYIYQIVVGSRPLSDIEKYREAWRSQGGDQIRREFQEQLKRN</sequence>
<evidence type="ECO:0000313" key="1">
    <source>
        <dbReference type="EMBL" id="KAB8189574.1"/>
    </source>
</evidence>
<dbReference type="RefSeq" id="WP_139635420.1">
    <property type="nucleotide sequence ID" value="NZ_VDLX02000019.1"/>
</dbReference>